<keyword evidence="10 11" id="KW-0472">Membrane</keyword>
<name>A0A080MB96_9PROT</name>
<evidence type="ECO:0000256" key="8">
    <source>
        <dbReference type="ARBA" id="ARBA00022989"/>
    </source>
</evidence>
<keyword evidence="14" id="KW-0548">Nucleotidyltransferase</keyword>
<dbReference type="Pfam" id="PF08447">
    <property type="entry name" value="PAS_3"/>
    <property type="match status" value="1"/>
</dbReference>
<keyword evidence="6" id="KW-0418">Kinase</keyword>
<evidence type="ECO:0000256" key="6">
    <source>
        <dbReference type="ARBA" id="ARBA00022777"/>
    </source>
</evidence>
<dbReference type="GO" id="GO:0016301">
    <property type="term" value="F:kinase activity"/>
    <property type="evidence" value="ECO:0007669"/>
    <property type="project" value="UniProtKB-KW"/>
</dbReference>
<dbReference type="GO" id="GO:0005524">
    <property type="term" value="F:ATP binding"/>
    <property type="evidence" value="ECO:0007669"/>
    <property type="project" value="UniProtKB-KW"/>
</dbReference>
<dbReference type="RefSeq" id="WP_034946142.1">
    <property type="nucleotide sequence ID" value="NZ_JDST02000018.1"/>
</dbReference>
<keyword evidence="3 14" id="KW-0808">Transferase</keyword>
<keyword evidence="7" id="KW-0067">ATP-binding</keyword>
<evidence type="ECO:0000256" key="4">
    <source>
        <dbReference type="ARBA" id="ARBA00022692"/>
    </source>
</evidence>
<dbReference type="GO" id="GO:0016020">
    <property type="term" value="C:membrane"/>
    <property type="evidence" value="ECO:0007669"/>
    <property type="project" value="UniProtKB-SubCell"/>
</dbReference>
<evidence type="ECO:0000256" key="11">
    <source>
        <dbReference type="SAM" id="Phobius"/>
    </source>
</evidence>
<dbReference type="InterPro" id="IPR038318">
    <property type="entry name" value="KdpD_sf"/>
</dbReference>
<feature type="transmembrane region" description="Helical" evidence="11">
    <location>
        <begin position="81"/>
        <end position="99"/>
    </location>
</feature>
<evidence type="ECO:0000256" key="2">
    <source>
        <dbReference type="ARBA" id="ARBA00022553"/>
    </source>
</evidence>
<comment type="caution">
    <text evidence="14">The sequence shown here is derived from an EMBL/GenBank/DDBJ whole genome shotgun (WGS) entry which is preliminary data.</text>
</comment>
<accession>A0A080MB96</accession>
<dbReference type="PROSITE" id="PS50112">
    <property type="entry name" value="PAS"/>
    <property type="match status" value="2"/>
</dbReference>
<keyword evidence="8 11" id="KW-1133">Transmembrane helix</keyword>
<evidence type="ECO:0000313" key="15">
    <source>
        <dbReference type="Proteomes" id="UP000021315"/>
    </source>
</evidence>
<feature type="domain" description="PAS" evidence="12">
    <location>
        <begin position="229"/>
        <end position="271"/>
    </location>
</feature>
<evidence type="ECO:0000256" key="7">
    <source>
        <dbReference type="ARBA" id="ARBA00022840"/>
    </source>
</evidence>
<keyword evidence="4 11" id="KW-0812">Transmembrane</keyword>
<dbReference type="EMBL" id="JDST02000018">
    <property type="protein sequence ID" value="KFB77715.1"/>
    <property type="molecule type" value="Genomic_DNA"/>
</dbReference>
<sequence>MIPRLRLVLALLLPIAAGSLQWLLWENWIKPYVWFLFFPVAFFSAWLGGLAGGIGSTLISALLVWYVFIPPPLSFTLQSSAAFPIVVFIGMGCLFSWFHEKLRRALSSSEGRFEATLEQAAVGIALVALDGRFLRVNHRLSTIVGYAPEELMARTFHDITHPDDLDADLAYVRRVLAGEIDTFTMEKRYFRKDGSIVWVNLTVSLARKASGAPDYFIAVIENISDRKLAEQRFRQLFEQAPVALATSDRDGNLLLMNEAFIDLFGYRIEEIPTVADWRTRVLPDAGQRTAAERDWSSKWPAEQPAELVEQSVLCRDGSRKTVLLSRLRLGDEMMLAAVDISQRKAAETRLRERNAELDRFDRASIDRELQMIVLKRQVNEMARELGREPPYDLSFADTLPP</sequence>
<keyword evidence="9" id="KW-0902">Two-component regulatory system</keyword>
<dbReference type="InterPro" id="IPR000014">
    <property type="entry name" value="PAS"/>
</dbReference>
<organism evidence="14 15">
    <name type="scientific">Candidatus Accumulibacter cognatus</name>
    <dbReference type="NCBI Taxonomy" id="2954383"/>
    <lineage>
        <taxon>Bacteria</taxon>
        <taxon>Pseudomonadati</taxon>
        <taxon>Pseudomonadota</taxon>
        <taxon>Betaproteobacteria</taxon>
        <taxon>Candidatus Accumulibacter</taxon>
    </lineage>
</organism>
<dbReference type="PANTHER" id="PTHR44757:SF2">
    <property type="entry name" value="BIOFILM ARCHITECTURE MAINTENANCE PROTEIN MBAA"/>
    <property type="match status" value="1"/>
</dbReference>
<keyword evidence="2" id="KW-0597">Phosphoprotein</keyword>
<dbReference type="STRING" id="1453999.AW06_001089"/>
<evidence type="ECO:0000313" key="14">
    <source>
        <dbReference type="EMBL" id="KFB77715.1"/>
    </source>
</evidence>
<dbReference type="InterPro" id="IPR052155">
    <property type="entry name" value="Biofilm_reg_signaling"/>
</dbReference>
<evidence type="ECO:0000256" key="9">
    <source>
        <dbReference type="ARBA" id="ARBA00023012"/>
    </source>
</evidence>
<comment type="subcellular location">
    <subcellularLocation>
        <location evidence="1">Membrane</location>
        <topology evidence="1">Multi-pass membrane protein</topology>
    </subcellularLocation>
</comment>
<dbReference type="GO" id="GO:0000160">
    <property type="term" value="P:phosphorelay signal transduction system"/>
    <property type="evidence" value="ECO:0007669"/>
    <property type="project" value="UniProtKB-KW"/>
</dbReference>
<dbReference type="Proteomes" id="UP000021315">
    <property type="component" value="Unassembled WGS sequence"/>
</dbReference>
<dbReference type="Gene3D" id="3.30.450.20">
    <property type="entry name" value="PAS domain"/>
    <property type="match status" value="2"/>
</dbReference>
<dbReference type="SMART" id="SM00086">
    <property type="entry name" value="PAC"/>
    <property type="match status" value="2"/>
</dbReference>
<dbReference type="InterPro" id="IPR013655">
    <property type="entry name" value="PAS_fold_3"/>
</dbReference>
<evidence type="ECO:0000259" key="13">
    <source>
        <dbReference type="PROSITE" id="PS50113"/>
    </source>
</evidence>
<evidence type="ECO:0000256" key="1">
    <source>
        <dbReference type="ARBA" id="ARBA00004141"/>
    </source>
</evidence>
<proteinExistence type="predicted"/>
<dbReference type="PROSITE" id="PS50113">
    <property type="entry name" value="PAC"/>
    <property type="match status" value="1"/>
</dbReference>
<dbReference type="AlphaFoldDB" id="A0A080MB96"/>
<gene>
    <name evidence="14" type="primary">yegE</name>
    <name evidence="14" type="ORF">AW06_001089</name>
</gene>
<feature type="domain" description="PAS" evidence="12">
    <location>
        <begin position="109"/>
        <end position="179"/>
    </location>
</feature>
<dbReference type="CDD" id="cd00130">
    <property type="entry name" value="PAS"/>
    <property type="match status" value="1"/>
</dbReference>
<evidence type="ECO:0000256" key="3">
    <source>
        <dbReference type="ARBA" id="ARBA00022679"/>
    </source>
</evidence>
<dbReference type="PANTHER" id="PTHR44757">
    <property type="entry name" value="DIGUANYLATE CYCLASE DGCP"/>
    <property type="match status" value="1"/>
</dbReference>
<feature type="transmembrane region" description="Helical" evidence="11">
    <location>
        <begin position="45"/>
        <end position="69"/>
    </location>
</feature>
<dbReference type="Pfam" id="PF13493">
    <property type="entry name" value="DUF4118"/>
    <property type="match status" value="1"/>
</dbReference>
<evidence type="ECO:0000256" key="10">
    <source>
        <dbReference type="ARBA" id="ARBA00023136"/>
    </source>
</evidence>
<dbReference type="Gene3D" id="1.20.120.620">
    <property type="entry name" value="Backbone structure of the membrane domain of e. Coli histidine kinase receptor kdpd"/>
    <property type="match status" value="1"/>
</dbReference>
<keyword evidence="15" id="KW-1185">Reference proteome</keyword>
<dbReference type="InterPro" id="IPR035965">
    <property type="entry name" value="PAS-like_dom_sf"/>
</dbReference>
<dbReference type="SUPFAM" id="SSF55785">
    <property type="entry name" value="PYP-like sensor domain (PAS domain)"/>
    <property type="match status" value="2"/>
</dbReference>
<dbReference type="NCBIfam" id="TIGR00229">
    <property type="entry name" value="sensory_box"/>
    <property type="match status" value="2"/>
</dbReference>
<dbReference type="EC" id="2.7.7.65" evidence="14"/>
<keyword evidence="5" id="KW-0547">Nucleotide-binding</keyword>
<dbReference type="Pfam" id="PF13188">
    <property type="entry name" value="PAS_8"/>
    <property type="match status" value="1"/>
</dbReference>
<feature type="domain" description="PAC" evidence="13">
    <location>
        <begin position="183"/>
        <end position="235"/>
    </location>
</feature>
<protein>
    <submittedName>
        <fullName evidence="14">Diguanylate cyclase YegE</fullName>
        <ecNumber evidence="14">2.7.7.65</ecNumber>
    </submittedName>
</protein>
<dbReference type="SMART" id="SM00091">
    <property type="entry name" value="PAS"/>
    <property type="match status" value="2"/>
</dbReference>
<evidence type="ECO:0000256" key="5">
    <source>
        <dbReference type="ARBA" id="ARBA00022741"/>
    </source>
</evidence>
<dbReference type="InterPro" id="IPR001610">
    <property type="entry name" value="PAC"/>
</dbReference>
<reference evidence="14" key="1">
    <citation type="submission" date="2014-02" db="EMBL/GenBank/DDBJ databases">
        <title>Expanding our view of genomic diversity in Candidatus Accumulibacter clades.</title>
        <authorList>
            <person name="Skennerton C.T."/>
            <person name="Barr J.J."/>
            <person name="Slater F.R."/>
            <person name="Bond P.L."/>
            <person name="Tyson G.W."/>
        </authorList>
    </citation>
    <scope>NUCLEOTIDE SEQUENCE [LARGE SCALE GENOMIC DNA]</scope>
</reference>
<feature type="transmembrane region" description="Helical" evidence="11">
    <location>
        <begin position="7"/>
        <end position="25"/>
    </location>
</feature>
<dbReference type="InterPro" id="IPR000700">
    <property type="entry name" value="PAS-assoc_C"/>
</dbReference>
<dbReference type="GO" id="GO:0052621">
    <property type="term" value="F:diguanylate cyclase activity"/>
    <property type="evidence" value="ECO:0007669"/>
    <property type="project" value="UniProtKB-EC"/>
</dbReference>
<dbReference type="InterPro" id="IPR025201">
    <property type="entry name" value="KdpD_TM"/>
</dbReference>
<evidence type="ECO:0000259" key="12">
    <source>
        <dbReference type="PROSITE" id="PS50112"/>
    </source>
</evidence>